<dbReference type="Pfam" id="PF08603">
    <property type="entry name" value="CAP_C"/>
    <property type="match status" value="1"/>
</dbReference>
<dbReference type="SUPFAM" id="SSF103642">
    <property type="entry name" value="Sec-C motif"/>
    <property type="match status" value="1"/>
</dbReference>
<dbReference type="EMBL" id="MDYQ01000021">
    <property type="protein sequence ID" value="PRP87338.1"/>
    <property type="molecule type" value="Genomic_DNA"/>
</dbReference>
<accession>A0A2P6NU03</accession>
<dbReference type="InterPro" id="IPR016098">
    <property type="entry name" value="CAP/MinC_C"/>
</dbReference>
<gene>
    <name evidence="3" type="ORF">PROFUN_01600</name>
</gene>
<comment type="caution">
    <text evidence="3">The sequence shown here is derived from an EMBL/GenBank/DDBJ whole genome shotgun (WGS) entry which is preliminary data.</text>
</comment>
<dbReference type="Proteomes" id="UP000241769">
    <property type="component" value="Unassembled WGS sequence"/>
</dbReference>
<dbReference type="InParanoid" id="A0A2P6NU03"/>
<feature type="compositionally biased region" description="Basic and acidic residues" evidence="1">
    <location>
        <begin position="12"/>
        <end position="24"/>
    </location>
</feature>
<dbReference type="GO" id="GO:0007010">
    <property type="term" value="P:cytoskeleton organization"/>
    <property type="evidence" value="ECO:0007669"/>
    <property type="project" value="InterPro"/>
</dbReference>
<dbReference type="InterPro" id="IPR013912">
    <property type="entry name" value="Adenylate_cyclase-assoc_CAP_C"/>
</dbReference>
<dbReference type="Gene3D" id="2.160.20.70">
    <property type="match status" value="1"/>
</dbReference>
<dbReference type="PANTHER" id="PTHR33747">
    <property type="entry name" value="UPF0225 PROTEIN SCO1677"/>
    <property type="match status" value="1"/>
</dbReference>
<dbReference type="OrthoDB" id="2522835at2759"/>
<dbReference type="InterPro" id="IPR036223">
    <property type="entry name" value="CAP_C_sf"/>
</dbReference>
<dbReference type="Pfam" id="PF02810">
    <property type="entry name" value="SEC-C"/>
    <property type="match status" value="1"/>
</dbReference>
<reference evidence="3 4" key="1">
    <citation type="journal article" date="2018" name="Genome Biol. Evol.">
        <title>Multiple Roots of Fruiting Body Formation in Amoebozoa.</title>
        <authorList>
            <person name="Hillmann F."/>
            <person name="Forbes G."/>
            <person name="Novohradska S."/>
            <person name="Ferling I."/>
            <person name="Riege K."/>
            <person name="Groth M."/>
            <person name="Westermann M."/>
            <person name="Marz M."/>
            <person name="Spaller T."/>
            <person name="Winckler T."/>
            <person name="Schaap P."/>
            <person name="Glockner G."/>
        </authorList>
    </citation>
    <scope>NUCLEOTIDE SEQUENCE [LARGE SCALE GENOMIC DNA]</scope>
    <source>
        <strain evidence="3 4">Jena</strain>
    </source>
</reference>
<dbReference type="AlphaFoldDB" id="A0A2P6NU03"/>
<evidence type="ECO:0000259" key="2">
    <source>
        <dbReference type="Pfam" id="PF08603"/>
    </source>
</evidence>
<evidence type="ECO:0000313" key="4">
    <source>
        <dbReference type="Proteomes" id="UP000241769"/>
    </source>
</evidence>
<proteinExistence type="predicted"/>
<protein>
    <recommendedName>
        <fullName evidence="2">Adenylate cyclase-associated CAP C-terminal domain-containing protein</fullName>
    </recommendedName>
</protein>
<evidence type="ECO:0000256" key="1">
    <source>
        <dbReference type="SAM" id="MobiDB-lite"/>
    </source>
</evidence>
<name>A0A2P6NU03_9EUKA</name>
<feature type="region of interest" description="Disordered" evidence="1">
    <location>
        <begin position="1"/>
        <end position="24"/>
    </location>
</feature>
<dbReference type="SUPFAM" id="SSF69340">
    <property type="entry name" value="C-terminal domain of adenylylcyclase associated protein"/>
    <property type="match status" value="1"/>
</dbReference>
<evidence type="ECO:0000313" key="3">
    <source>
        <dbReference type="EMBL" id="PRP87338.1"/>
    </source>
</evidence>
<feature type="domain" description="Adenylate cyclase-associated CAP C-terminal" evidence="2">
    <location>
        <begin position="93"/>
        <end position="216"/>
    </location>
</feature>
<dbReference type="PANTHER" id="PTHR33747:SF1">
    <property type="entry name" value="ADENYLATE CYCLASE-ASSOCIATED CAP C-TERMINAL DOMAIN-CONTAINING PROTEIN"/>
    <property type="match status" value="1"/>
</dbReference>
<keyword evidence="4" id="KW-1185">Reference proteome</keyword>
<sequence length="324" mass="36190">MIASDVDEYLISDDKSGQRESIERDPAHHGAVETLHKNAIQPTIASSVVAPISPDRPSHLNFYRMSGPARAHVIDHDDEKRLQAQLGNAQSQQAKYVLNETGKTETFGEEAIDARATLYFKNCSDGEYIVDTMTTKVLLEGCNNIKVVFKKKVITGLVDIWKCNNVTFESDVKIGTLQVDICKGVTGVFKSKDLFSQCVWAGVFDLNLSFQDSDQKLTTGFDVMKKEHHSSMALNEQVDQFIVRFVKEKLTSELIVRLSNGFPTTEREARDFDRRQEENTRKLAEAAGITIARKKPAFKNPGPNEVCHCGSGKKYKKCHMAADA</sequence>
<dbReference type="InterPro" id="IPR004027">
    <property type="entry name" value="SEC_C_motif"/>
</dbReference>
<organism evidence="3 4">
    <name type="scientific">Planoprotostelium fungivorum</name>
    <dbReference type="NCBI Taxonomy" id="1890364"/>
    <lineage>
        <taxon>Eukaryota</taxon>
        <taxon>Amoebozoa</taxon>
        <taxon>Evosea</taxon>
        <taxon>Variosea</taxon>
        <taxon>Cavosteliida</taxon>
        <taxon>Cavosteliaceae</taxon>
        <taxon>Planoprotostelium</taxon>
    </lineage>
</organism>
<dbReference type="GO" id="GO:0003779">
    <property type="term" value="F:actin binding"/>
    <property type="evidence" value="ECO:0007669"/>
    <property type="project" value="InterPro"/>
</dbReference>
<feature type="compositionally biased region" description="Acidic residues" evidence="1">
    <location>
        <begin position="1"/>
        <end position="11"/>
    </location>
</feature>